<feature type="transmembrane region" description="Helical" evidence="10">
    <location>
        <begin position="43"/>
        <end position="65"/>
    </location>
</feature>
<dbReference type="Gene3D" id="3.40.710.10">
    <property type="entry name" value="DD-peptidase/beta-lactamase superfamily"/>
    <property type="match status" value="1"/>
</dbReference>
<dbReference type="GO" id="GO:0008658">
    <property type="term" value="F:penicillin binding"/>
    <property type="evidence" value="ECO:0007669"/>
    <property type="project" value="InterPro"/>
</dbReference>
<feature type="compositionally biased region" description="Basic and acidic residues" evidence="9">
    <location>
        <begin position="847"/>
        <end position="859"/>
    </location>
</feature>
<evidence type="ECO:0000313" key="13">
    <source>
        <dbReference type="EMBL" id="OGZ11069.1"/>
    </source>
</evidence>
<dbReference type="PANTHER" id="PTHR32282:SF33">
    <property type="entry name" value="PEPTIDOGLYCAN GLYCOSYLTRANSFERASE"/>
    <property type="match status" value="1"/>
</dbReference>
<evidence type="ECO:0000256" key="8">
    <source>
        <dbReference type="ARBA" id="ARBA00049902"/>
    </source>
</evidence>
<keyword evidence="10" id="KW-1133">Transmembrane helix</keyword>
<dbReference type="InterPro" id="IPR036950">
    <property type="entry name" value="PBP_transglycosylase"/>
</dbReference>
<dbReference type="Gene3D" id="1.10.3810.10">
    <property type="entry name" value="Biosynthetic peptidoglycan transglycosylase-like"/>
    <property type="match status" value="1"/>
</dbReference>
<dbReference type="SUPFAM" id="SSF56601">
    <property type="entry name" value="beta-lactamase/transpeptidase-like"/>
    <property type="match status" value="1"/>
</dbReference>
<dbReference type="AlphaFoldDB" id="A0A1G2DBS2"/>
<feature type="transmembrane region" description="Helical" evidence="10">
    <location>
        <begin position="20"/>
        <end position="36"/>
    </location>
</feature>
<dbReference type="InterPro" id="IPR001264">
    <property type="entry name" value="Glyco_trans_51"/>
</dbReference>
<evidence type="ECO:0000256" key="1">
    <source>
        <dbReference type="ARBA" id="ARBA00022645"/>
    </source>
</evidence>
<keyword evidence="1" id="KW-0121">Carboxypeptidase</keyword>
<evidence type="ECO:0000313" key="14">
    <source>
        <dbReference type="Proteomes" id="UP000178534"/>
    </source>
</evidence>
<organism evidence="13 14">
    <name type="scientific">Candidatus Lloydbacteria bacterium RIFCSPLOWO2_01_FULL_50_20</name>
    <dbReference type="NCBI Taxonomy" id="1798665"/>
    <lineage>
        <taxon>Bacteria</taxon>
        <taxon>Candidatus Lloydiibacteriota</taxon>
    </lineage>
</organism>
<dbReference type="PANTHER" id="PTHR32282">
    <property type="entry name" value="BINDING PROTEIN TRANSPEPTIDASE, PUTATIVE-RELATED"/>
    <property type="match status" value="1"/>
</dbReference>
<keyword evidence="2" id="KW-0645">Protease</keyword>
<feature type="compositionally biased region" description="Polar residues" evidence="9">
    <location>
        <begin position="806"/>
        <end position="818"/>
    </location>
</feature>
<evidence type="ECO:0000256" key="7">
    <source>
        <dbReference type="ARBA" id="ARBA00044770"/>
    </source>
</evidence>
<dbReference type="Pfam" id="PF00912">
    <property type="entry name" value="Transgly"/>
    <property type="match status" value="1"/>
</dbReference>
<keyword evidence="10" id="KW-0812">Transmembrane</keyword>
<dbReference type="SUPFAM" id="SSF53955">
    <property type="entry name" value="Lysozyme-like"/>
    <property type="match status" value="1"/>
</dbReference>
<dbReference type="InterPro" id="IPR012338">
    <property type="entry name" value="Beta-lactam/transpept-like"/>
</dbReference>
<dbReference type="STRING" id="1798665.A2942_02420"/>
<keyword evidence="5" id="KW-0378">Hydrolase</keyword>
<dbReference type="InterPro" id="IPR023346">
    <property type="entry name" value="Lysozyme-like_dom_sf"/>
</dbReference>
<comment type="caution">
    <text evidence="13">The sequence shown here is derived from an EMBL/GenBank/DDBJ whole genome shotgun (WGS) entry which is preliminary data.</text>
</comment>
<comment type="catalytic activity">
    <reaction evidence="8">
        <text>[GlcNAc-(1-&gt;4)-Mur2Ac(oyl-L-Ala-gamma-D-Glu-L-Lys-D-Ala-D-Ala)](n)-di-trans,octa-cis-undecaprenyl diphosphate + beta-D-GlcNAc-(1-&gt;4)-Mur2Ac(oyl-L-Ala-gamma-D-Glu-L-Lys-D-Ala-D-Ala)-di-trans,octa-cis-undecaprenyl diphosphate = [GlcNAc-(1-&gt;4)-Mur2Ac(oyl-L-Ala-gamma-D-Glu-L-Lys-D-Ala-D-Ala)](n+1)-di-trans,octa-cis-undecaprenyl diphosphate + di-trans,octa-cis-undecaprenyl diphosphate + H(+)</text>
        <dbReference type="Rhea" id="RHEA:23708"/>
        <dbReference type="Rhea" id="RHEA-COMP:9602"/>
        <dbReference type="Rhea" id="RHEA-COMP:9603"/>
        <dbReference type="ChEBI" id="CHEBI:15378"/>
        <dbReference type="ChEBI" id="CHEBI:58405"/>
        <dbReference type="ChEBI" id="CHEBI:60033"/>
        <dbReference type="ChEBI" id="CHEBI:78435"/>
        <dbReference type="EC" id="2.4.99.28"/>
    </reaction>
</comment>
<evidence type="ECO:0000256" key="5">
    <source>
        <dbReference type="ARBA" id="ARBA00022801"/>
    </source>
</evidence>
<evidence type="ECO:0000256" key="4">
    <source>
        <dbReference type="ARBA" id="ARBA00022679"/>
    </source>
</evidence>
<proteinExistence type="predicted"/>
<dbReference type="GO" id="GO:0009252">
    <property type="term" value="P:peptidoglycan biosynthetic process"/>
    <property type="evidence" value="ECO:0007669"/>
    <property type="project" value="TreeGrafter"/>
</dbReference>
<dbReference type="InterPro" id="IPR050396">
    <property type="entry name" value="Glycosyltr_51/Transpeptidase"/>
</dbReference>
<dbReference type="InterPro" id="IPR001460">
    <property type="entry name" value="PCN-bd_Tpept"/>
</dbReference>
<dbReference type="GO" id="GO:0006508">
    <property type="term" value="P:proteolysis"/>
    <property type="evidence" value="ECO:0007669"/>
    <property type="project" value="UniProtKB-KW"/>
</dbReference>
<dbReference type="GO" id="GO:0008955">
    <property type="term" value="F:peptidoglycan glycosyltransferase activity"/>
    <property type="evidence" value="ECO:0007669"/>
    <property type="project" value="UniProtKB-EC"/>
</dbReference>
<keyword evidence="6" id="KW-0511">Multifunctional enzyme</keyword>
<evidence type="ECO:0000256" key="6">
    <source>
        <dbReference type="ARBA" id="ARBA00023268"/>
    </source>
</evidence>
<dbReference type="EMBL" id="MHLP01000043">
    <property type="protein sequence ID" value="OGZ11069.1"/>
    <property type="molecule type" value="Genomic_DNA"/>
</dbReference>
<dbReference type="GO" id="GO:0004180">
    <property type="term" value="F:carboxypeptidase activity"/>
    <property type="evidence" value="ECO:0007669"/>
    <property type="project" value="UniProtKB-KW"/>
</dbReference>
<feature type="domain" description="Penicillin-binding protein transpeptidase" evidence="11">
    <location>
        <begin position="505"/>
        <end position="715"/>
    </location>
</feature>
<name>A0A1G2DBS2_9BACT</name>
<evidence type="ECO:0000259" key="12">
    <source>
        <dbReference type="Pfam" id="PF00912"/>
    </source>
</evidence>
<dbReference type="GO" id="GO:0030288">
    <property type="term" value="C:outer membrane-bounded periplasmic space"/>
    <property type="evidence" value="ECO:0007669"/>
    <property type="project" value="TreeGrafter"/>
</dbReference>
<evidence type="ECO:0000256" key="9">
    <source>
        <dbReference type="SAM" id="MobiDB-lite"/>
    </source>
</evidence>
<keyword evidence="10" id="KW-0472">Membrane</keyword>
<gene>
    <name evidence="13" type="ORF">A2942_02420</name>
</gene>
<accession>A0A1G2DBS2</accession>
<evidence type="ECO:0000256" key="3">
    <source>
        <dbReference type="ARBA" id="ARBA00022676"/>
    </source>
</evidence>
<dbReference type="Proteomes" id="UP000178534">
    <property type="component" value="Unassembled WGS sequence"/>
</dbReference>
<reference evidence="13 14" key="1">
    <citation type="journal article" date="2016" name="Nat. Commun.">
        <title>Thousands of microbial genomes shed light on interconnected biogeochemical processes in an aquifer system.</title>
        <authorList>
            <person name="Anantharaman K."/>
            <person name="Brown C.T."/>
            <person name="Hug L.A."/>
            <person name="Sharon I."/>
            <person name="Castelle C.J."/>
            <person name="Probst A.J."/>
            <person name="Thomas B.C."/>
            <person name="Singh A."/>
            <person name="Wilkins M.J."/>
            <person name="Karaoz U."/>
            <person name="Brodie E.L."/>
            <person name="Williams K.H."/>
            <person name="Hubbard S.S."/>
            <person name="Banfield J.F."/>
        </authorList>
    </citation>
    <scope>NUCLEOTIDE SEQUENCE [LARGE SCALE GENOMIC DNA]</scope>
</reference>
<evidence type="ECO:0000256" key="10">
    <source>
        <dbReference type="SAM" id="Phobius"/>
    </source>
</evidence>
<sequence>MEEPQRRLAFSFEKFWTARVWPVLRWVLFIPVLCWIGRLVRRFLLMTGFAVMLVVFCFFLSAQIASGIDTLFPNFFDALLDTDQSLIVKLHEPGYFAEQTEVISEKRESVACISSAEHRVLIDDPADIPPLFMEAILASEDQTFFKHPGFEKWAVARAFFKQLLGMSTSGASTITMQLAKDLRHGMGHRSSVKQKIGDMIMSLRIEREFSSKLQILRLYVNTPYFGRGQYGIEAASSAYFGKPAKELALHQVAFIVSLINKPALPDRLSTRDKQAKTPDEIKRANWQMVLRGTRRVLTRMEEDGYITDIEYASASEAVDRTLNAQVLARGRSCGANDYFLEYIRVQYKDTLPLNKGGLTIPITRDDGLQDVLATVVKTTVKTYIDRHQNDPDNGELRAGAVVVQFNGDVLAEVGNIDFKKLKYDVMTQGLRQPGSAFKPFTYTGLVEYHTNQVLGENNPPETLEGIVAEVSRRCRVLDAPIGVSLGRGRGIKMIQNFRSNNPREKQYWGMMSCKEAVARSQNAAAVRAGQTAGMKNVISLMYDRLGMPKPKDARQICPPYPTSAIGACDVNPLGMSSLIALVNGGFKVTPRFMHDICKDGVSLLNKEEDGRGLDCDLRGERRPVQERVIHPAVAAVMTDILQGPLNDEFGTTKSLRRGVIPGMDILGSEIWKLKPDEKKARTLAFTLETSGEIAGKTGTATNADGKTSDVWLVLFIPGPPDRPEKGVMLVFWMGKDSKDHPLGDRGTGTNKGFAETGGRNWTHAAALVLSFLQKERGLLKPGHRFQPIYRDEVLSDFDAKKLTLGKETSTPNAESSTIVDPFDPNTPPELLKQFLELPQEDSSGEEGENKDPSVETSRD</sequence>
<keyword evidence="3" id="KW-0328">Glycosyltransferase</keyword>
<feature type="domain" description="Glycosyl transferase family 51" evidence="12">
    <location>
        <begin position="116"/>
        <end position="273"/>
    </location>
</feature>
<feature type="region of interest" description="Disordered" evidence="9">
    <location>
        <begin position="805"/>
        <end position="859"/>
    </location>
</feature>
<protein>
    <recommendedName>
        <fullName evidence="7">peptidoglycan glycosyltransferase</fullName>
        <ecNumber evidence="7">2.4.99.28</ecNumber>
    </recommendedName>
</protein>
<evidence type="ECO:0000256" key="2">
    <source>
        <dbReference type="ARBA" id="ARBA00022670"/>
    </source>
</evidence>
<evidence type="ECO:0000259" key="11">
    <source>
        <dbReference type="Pfam" id="PF00905"/>
    </source>
</evidence>
<keyword evidence="4" id="KW-0808">Transferase</keyword>
<dbReference type="Pfam" id="PF00905">
    <property type="entry name" value="Transpeptidase"/>
    <property type="match status" value="1"/>
</dbReference>
<dbReference type="EC" id="2.4.99.28" evidence="7"/>